<dbReference type="RefSeq" id="WP_380060753.1">
    <property type="nucleotide sequence ID" value="NZ_JBHSEI010000002.1"/>
</dbReference>
<evidence type="ECO:0000313" key="2">
    <source>
        <dbReference type="Proteomes" id="UP001595952"/>
    </source>
</evidence>
<gene>
    <name evidence="1" type="ORF">ACFO0D_05110</name>
</gene>
<reference evidence="2" key="1">
    <citation type="journal article" date="2019" name="Int. J. Syst. Evol. Microbiol.">
        <title>The Global Catalogue of Microorganisms (GCM) 10K type strain sequencing project: providing services to taxonomists for standard genome sequencing and annotation.</title>
        <authorList>
            <consortium name="The Broad Institute Genomics Platform"/>
            <consortium name="The Broad Institute Genome Sequencing Center for Infectious Disease"/>
            <person name="Wu L."/>
            <person name="Ma J."/>
        </authorList>
    </citation>
    <scope>NUCLEOTIDE SEQUENCE [LARGE SCALE GENOMIC DNA]</scope>
    <source>
        <strain evidence="2">CCUG 55995</strain>
    </source>
</reference>
<evidence type="ECO:0000313" key="1">
    <source>
        <dbReference type="EMBL" id="MFC4637718.1"/>
    </source>
</evidence>
<organism evidence="1 2">
    <name type="scientific">Deinococcus hohokamensis</name>
    <dbReference type="NCBI Taxonomy" id="309883"/>
    <lineage>
        <taxon>Bacteria</taxon>
        <taxon>Thermotogati</taxon>
        <taxon>Deinococcota</taxon>
        <taxon>Deinococci</taxon>
        <taxon>Deinococcales</taxon>
        <taxon>Deinococcaceae</taxon>
        <taxon>Deinococcus</taxon>
    </lineage>
</organism>
<sequence>MTALDDTLQPLRTALSWFAETGWGRRKGYSTQTSLWAHFRAQGLWHLVPLCAVGSWEDLPGVHPYVLCLRIDLRFPVSGWPVVMVDAQRQCTTLASRPAHLALALLNHHLYIDGQAVWEEAQELWRDLHCRVGGDADILEGIEKRLQVGEQVLFTRSEVDERAEQAFRRLPQDSSENAVTEGSLLDLSSPWSGAVNSRVLDAFTSMDIDTGGTGDWPIPVLSRGMELLKAPAPYDISNEFPPLHVTVVGSAWYYLFASLRSNLLTQPSFVVPEGYGKLIEHGAEQALSGIEYFELAAHESSVQHDQITAFHHLISAAFWALEQTLTELPEAHQMAIAVARLHEHADAVEALEHWERD</sequence>
<keyword evidence="2" id="KW-1185">Reference proteome</keyword>
<proteinExistence type="predicted"/>
<dbReference type="EMBL" id="JBHSEI010000002">
    <property type="protein sequence ID" value="MFC4637718.1"/>
    <property type="molecule type" value="Genomic_DNA"/>
</dbReference>
<dbReference type="Proteomes" id="UP001595952">
    <property type="component" value="Unassembled WGS sequence"/>
</dbReference>
<comment type="caution">
    <text evidence="1">The sequence shown here is derived from an EMBL/GenBank/DDBJ whole genome shotgun (WGS) entry which is preliminary data.</text>
</comment>
<protein>
    <submittedName>
        <fullName evidence="1">Uncharacterized protein</fullName>
    </submittedName>
</protein>
<name>A0ABV9I720_9DEIO</name>
<accession>A0ABV9I720</accession>